<dbReference type="Pfam" id="PF02021">
    <property type="entry name" value="UPF0102"/>
    <property type="match status" value="1"/>
</dbReference>
<evidence type="ECO:0000313" key="3">
    <source>
        <dbReference type="EMBL" id="KFI20664.1"/>
    </source>
</evidence>
<dbReference type="HAMAP" id="MF_00048">
    <property type="entry name" value="UPF0102"/>
    <property type="match status" value="1"/>
</dbReference>
<gene>
    <name evidence="3" type="ORF">IB75_01810</name>
</gene>
<dbReference type="InterPro" id="IPR011335">
    <property type="entry name" value="Restrct_endonuc-II-like"/>
</dbReference>
<dbReference type="Proteomes" id="UP000028839">
    <property type="component" value="Unassembled WGS sequence"/>
</dbReference>
<comment type="caution">
    <text evidence="3">The sequence shown here is derived from an EMBL/GenBank/DDBJ whole genome shotgun (WGS) entry which is preliminary data.</text>
</comment>
<dbReference type="HOGENOM" id="CLU_115353_1_0_6"/>
<dbReference type="NCBIfam" id="NF009154">
    <property type="entry name" value="PRK12497.3-3"/>
    <property type="match status" value="1"/>
</dbReference>
<dbReference type="EMBL" id="JPGN01000011">
    <property type="protein sequence ID" value="KFI20664.1"/>
    <property type="molecule type" value="Genomic_DNA"/>
</dbReference>
<dbReference type="PANTHER" id="PTHR34039">
    <property type="entry name" value="UPF0102 PROTEIN YRAN"/>
    <property type="match status" value="1"/>
</dbReference>
<dbReference type="SUPFAM" id="SSF52980">
    <property type="entry name" value="Restriction endonuclease-like"/>
    <property type="match status" value="1"/>
</dbReference>
<dbReference type="Gene3D" id="3.40.1350.10">
    <property type="match status" value="1"/>
</dbReference>
<comment type="similarity">
    <text evidence="1 2">Belongs to the UPF0102 family.</text>
</comment>
<dbReference type="NCBIfam" id="TIGR00252">
    <property type="entry name" value="YraN family protein"/>
    <property type="match status" value="1"/>
</dbReference>
<dbReference type="GO" id="GO:0003676">
    <property type="term" value="F:nucleic acid binding"/>
    <property type="evidence" value="ECO:0007669"/>
    <property type="project" value="InterPro"/>
</dbReference>
<evidence type="ECO:0000256" key="2">
    <source>
        <dbReference type="HAMAP-Rule" id="MF_00048"/>
    </source>
</evidence>
<proteinExistence type="inferred from homology"/>
<protein>
    <recommendedName>
        <fullName evidence="2">UPF0102 protein IB75_01810</fullName>
    </recommendedName>
</protein>
<dbReference type="AlphaFoldDB" id="A0A0E2Z5J7"/>
<dbReference type="OrthoDB" id="9794876at2"/>
<sequence>MKPATHRDKGEQAEQLACHYLQARGLRLTQRNYHCRLGEIDLIMEDRESLVFIEVRYRRKGRFGDAIDSITPAKQARLIAAAQHYLQRTGGAQNKPCRFDVVGITSEKGADNIMWLRDAFRVES</sequence>
<name>A0A0E2Z5J7_9GAMM</name>
<evidence type="ECO:0000313" key="4">
    <source>
        <dbReference type="Proteomes" id="UP000028839"/>
    </source>
</evidence>
<reference evidence="3 4" key="1">
    <citation type="submission" date="2014-07" db="EMBL/GenBank/DDBJ databases">
        <title>Comparative analysis of Nitrosococcus oceani genome inventories of strains from Pacific and Atlantic gyres.</title>
        <authorList>
            <person name="Lim C.K."/>
            <person name="Wang L."/>
            <person name="Sayavedra-Soto L.A."/>
            <person name="Klotz M.G."/>
        </authorList>
    </citation>
    <scope>NUCLEOTIDE SEQUENCE [LARGE SCALE GENOMIC DNA]</scope>
    <source>
        <strain evidence="3 4">C-27</strain>
    </source>
</reference>
<dbReference type="InterPro" id="IPR003509">
    <property type="entry name" value="UPF0102_YraN-like"/>
</dbReference>
<dbReference type="InterPro" id="IPR011856">
    <property type="entry name" value="tRNA_endonuc-like_dom_sf"/>
</dbReference>
<dbReference type="SMR" id="A0A0E2Z5J7"/>
<organism evidence="3 4">
    <name type="scientific">Nitrosococcus oceani C-27</name>
    <dbReference type="NCBI Taxonomy" id="314279"/>
    <lineage>
        <taxon>Bacteria</taxon>
        <taxon>Pseudomonadati</taxon>
        <taxon>Pseudomonadota</taxon>
        <taxon>Gammaproteobacteria</taxon>
        <taxon>Chromatiales</taxon>
        <taxon>Chromatiaceae</taxon>
        <taxon>Nitrosococcus</taxon>
    </lineage>
</organism>
<dbReference type="NCBIfam" id="NF009150">
    <property type="entry name" value="PRK12497.1-3"/>
    <property type="match status" value="1"/>
</dbReference>
<evidence type="ECO:0000256" key="1">
    <source>
        <dbReference type="ARBA" id="ARBA00006738"/>
    </source>
</evidence>
<dbReference type="PANTHER" id="PTHR34039:SF1">
    <property type="entry name" value="UPF0102 PROTEIN YRAN"/>
    <property type="match status" value="1"/>
</dbReference>
<accession>A0A0E2Z5J7</accession>